<proteinExistence type="predicted"/>
<protein>
    <submittedName>
        <fullName evidence="1">Proteolysis tag peptide encoded by tmRNA uncul_Termi_RsD17</fullName>
    </submittedName>
</protein>
<accession>V6CBN0</accession>
<gene>
    <name evidence="1" type="primary">tmRNA uncul_Termi_RsD17</name>
</gene>
<organism evidence="1">
    <name type="scientific">Endomicrobium trichonymphae</name>
    <dbReference type="NCBI Taxonomy" id="1408204"/>
    <lineage>
        <taxon>Bacteria</taxon>
        <taxon>Pseudomonadati</taxon>
        <taxon>Elusimicrobiota</taxon>
        <taxon>Endomicrobiia</taxon>
        <taxon>Endomicrobiales</taxon>
        <taxon>Endomicrobiaceae</taxon>
        <taxon>Candidatus Endomicrobiellum</taxon>
    </lineage>
</organism>
<dbReference type="EMBL" id="HG526709">
    <property type="protein sequence ID" value="CDI38100.1"/>
    <property type="molecule type" value="Genomic_DNA"/>
</dbReference>
<reference evidence="1" key="1">
    <citation type="journal article" date="2004" name="Nucleic Acids Res.">
        <title>The tmRNA website: reductive evolution of tmRNA in plastids and other endosymbionts.</title>
        <authorList>
            <person name="Gueneau de Novoa P."/>
            <person name="Williams K.P."/>
        </authorList>
    </citation>
    <scope>NUCLEOTIDE SEQUENCE</scope>
</reference>
<dbReference type="EMBL" id="HG788570">
    <property type="protein sequence ID" value="CDK10238.1"/>
    <property type="molecule type" value="Transcribed_RNA"/>
</dbReference>
<dbReference type="AlphaFoldDB" id="V6CBN0"/>
<sequence>NKINKVTSNNFAAVFNFFTGSKTLCSNFEIMAA</sequence>
<reference evidence="1" key="2">
    <citation type="submission" date="2013-11" db="EMBL/GenBank/DDBJ databases">
        <authorList>
            <consortium name="The tmRNA Website and RNAcentral"/>
        </authorList>
    </citation>
    <scope>NUCLEOTIDE SEQUENCE</scope>
</reference>
<name>V6CBN0_ENDTX</name>
<evidence type="ECO:0000313" key="1">
    <source>
        <dbReference type="EMBL" id="CDK10238.1"/>
    </source>
</evidence>
<feature type="non-terminal residue" evidence="1">
    <location>
        <position position="1"/>
    </location>
</feature>